<evidence type="ECO:0000313" key="4">
    <source>
        <dbReference type="Proteomes" id="UP000243650"/>
    </source>
</evidence>
<dbReference type="Gene3D" id="1.10.150.20">
    <property type="entry name" value="5' to 3' exonuclease, C-terminal subdomain"/>
    <property type="match status" value="1"/>
</dbReference>
<dbReference type="InterPro" id="IPR036775">
    <property type="entry name" value="DNA_pol_Y-fam_lit_finger_sf"/>
</dbReference>
<gene>
    <name evidence="3" type="primary">polYB</name>
    <name evidence="3" type="synonym">yqjW</name>
    <name evidence="3" type="ORF">C6I21_12910</name>
</gene>
<dbReference type="InterPro" id="IPR043128">
    <property type="entry name" value="Rev_trsase/Diguanyl_cyclase"/>
</dbReference>
<evidence type="ECO:0000259" key="2">
    <source>
        <dbReference type="PROSITE" id="PS50173"/>
    </source>
</evidence>
<dbReference type="GO" id="GO:0042276">
    <property type="term" value="P:error-prone translesion synthesis"/>
    <property type="evidence" value="ECO:0007669"/>
    <property type="project" value="TreeGrafter"/>
</dbReference>
<comment type="caution">
    <text evidence="3">The sequence shown here is derived from an EMBL/GenBank/DDBJ whole genome shotgun (WGS) entry which is preliminary data.</text>
</comment>
<name>A0A2P6MEV7_ALKUR</name>
<dbReference type="GO" id="GO:0006281">
    <property type="term" value="P:DNA repair"/>
    <property type="evidence" value="ECO:0007669"/>
    <property type="project" value="InterPro"/>
</dbReference>
<dbReference type="Pfam" id="PF00817">
    <property type="entry name" value="IMS"/>
    <property type="match status" value="1"/>
</dbReference>
<dbReference type="PROSITE" id="PS50173">
    <property type="entry name" value="UMUC"/>
    <property type="match status" value="1"/>
</dbReference>
<dbReference type="InterPro" id="IPR043502">
    <property type="entry name" value="DNA/RNA_pol_sf"/>
</dbReference>
<dbReference type="Proteomes" id="UP000243650">
    <property type="component" value="Unassembled WGS sequence"/>
</dbReference>
<dbReference type="GO" id="GO:0003684">
    <property type="term" value="F:damaged DNA binding"/>
    <property type="evidence" value="ECO:0007669"/>
    <property type="project" value="InterPro"/>
</dbReference>
<dbReference type="Pfam" id="PF11799">
    <property type="entry name" value="IMS_C"/>
    <property type="match status" value="1"/>
</dbReference>
<reference evidence="3 4" key="1">
    <citation type="submission" date="2018-03" db="EMBL/GenBank/DDBJ databases">
        <title>Bacillus urumqiensis sp. nov., a moderately haloalkaliphilic bacterium isolated from a salt lake.</title>
        <authorList>
            <person name="Zhao B."/>
            <person name="Liao Z."/>
        </authorList>
    </citation>
    <scope>NUCLEOTIDE SEQUENCE [LARGE SCALE GENOMIC DNA]</scope>
    <source>
        <strain evidence="3 4">BZ-SZ-XJ18</strain>
    </source>
</reference>
<dbReference type="InterPro" id="IPR001126">
    <property type="entry name" value="UmuC"/>
</dbReference>
<keyword evidence="3" id="KW-0808">Transferase</keyword>
<dbReference type="SUPFAM" id="SSF56672">
    <property type="entry name" value="DNA/RNA polymerases"/>
    <property type="match status" value="1"/>
</dbReference>
<evidence type="ECO:0000256" key="1">
    <source>
        <dbReference type="ARBA" id="ARBA00010945"/>
    </source>
</evidence>
<dbReference type="InterPro" id="IPR017961">
    <property type="entry name" value="DNA_pol_Y-fam_little_finger"/>
</dbReference>
<sequence length="410" mass="45941">MEHPIMLIDMQSFFASVERLYHEIPSHRALIVSGAPDRPSGVVLAVCPRAKSRGIQNGMRLHEAVERCPEAAIVPPRMQRYLETSLHITSILEKWTNLVEPYSIDEQFVDLRASIFPSLQENPSASARGIQQNIFEETGLHARVGIAASKTAAKTACDLFAKQAPGGIFLLSEEKIKQEVWPLPVDKLFRAGKKMTVHLRNRGLQTIGEFASLSHLEVRRRWGIHGQVLWMNAHGVDYSPVQKHSAHGKRSIGSGMTLPRLYSHPRELRTVLLELTEEVGFRSRRRGLRGSTVTLGLQGPSCGFHRQRKLSAPTANTSLLFEEVLELLDEFWDLSPVQRVHISLSSLETDLDFALHLFEPPEKQLQRRELDFVLDALREQYGKTALLRGSSAGAGSQALDRAKKLGGHLR</sequence>
<dbReference type="GO" id="GO:0003887">
    <property type="term" value="F:DNA-directed DNA polymerase activity"/>
    <property type="evidence" value="ECO:0007669"/>
    <property type="project" value="UniProtKB-EC"/>
</dbReference>
<dbReference type="RefSeq" id="WP_105959899.1">
    <property type="nucleotide sequence ID" value="NZ_PVNS01000012.1"/>
</dbReference>
<protein>
    <submittedName>
        <fullName evidence="3">DNA polymerase IV</fullName>
        <ecNumber evidence="3">2.7.7.7</ecNumber>
    </submittedName>
</protein>
<evidence type="ECO:0000313" key="3">
    <source>
        <dbReference type="EMBL" id="PRO64804.1"/>
    </source>
</evidence>
<dbReference type="NCBIfam" id="NF002848">
    <property type="entry name" value="PRK03103.1"/>
    <property type="match status" value="1"/>
</dbReference>
<dbReference type="AlphaFoldDB" id="A0A2P6MEV7"/>
<dbReference type="GO" id="GO:0009432">
    <property type="term" value="P:SOS response"/>
    <property type="evidence" value="ECO:0007669"/>
    <property type="project" value="TreeGrafter"/>
</dbReference>
<feature type="domain" description="UmuC" evidence="2">
    <location>
        <begin position="5"/>
        <end position="192"/>
    </location>
</feature>
<dbReference type="PANTHER" id="PTHR11076">
    <property type="entry name" value="DNA REPAIR POLYMERASE UMUC / TRANSFERASE FAMILY MEMBER"/>
    <property type="match status" value="1"/>
</dbReference>
<dbReference type="InterPro" id="IPR050116">
    <property type="entry name" value="DNA_polymerase-Y"/>
</dbReference>
<dbReference type="EC" id="2.7.7.7" evidence="3"/>
<organism evidence="3 4">
    <name type="scientific">Alkalicoccus urumqiensis</name>
    <name type="common">Bacillus urumqiensis</name>
    <dbReference type="NCBI Taxonomy" id="1548213"/>
    <lineage>
        <taxon>Bacteria</taxon>
        <taxon>Bacillati</taxon>
        <taxon>Bacillota</taxon>
        <taxon>Bacilli</taxon>
        <taxon>Bacillales</taxon>
        <taxon>Bacillaceae</taxon>
        <taxon>Alkalicoccus</taxon>
    </lineage>
</organism>
<keyword evidence="4" id="KW-1185">Reference proteome</keyword>
<dbReference type="PANTHER" id="PTHR11076:SF35">
    <property type="entry name" value="DNA REPAIR PROTEIN HOMOLOG YOBH"/>
    <property type="match status" value="1"/>
</dbReference>
<dbReference type="EMBL" id="PVNS01000012">
    <property type="protein sequence ID" value="PRO64804.1"/>
    <property type="molecule type" value="Genomic_DNA"/>
</dbReference>
<dbReference type="Gene3D" id="3.40.1170.60">
    <property type="match status" value="1"/>
</dbReference>
<dbReference type="Gene3D" id="3.30.70.270">
    <property type="match status" value="1"/>
</dbReference>
<proteinExistence type="inferred from homology"/>
<dbReference type="SUPFAM" id="SSF100879">
    <property type="entry name" value="Lesion bypass DNA polymerase (Y-family), little finger domain"/>
    <property type="match status" value="1"/>
</dbReference>
<accession>A0A2P6MEV7</accession>
<dbReference type="OrthoDB" id="9808813at2"/>
<dbReference type="Gene3D" id="3.30.1490.100">
    <property type="entry name" value="DNA polymerase, Y-family, little finger domain"/>
    <property type="match status" value="1"/>
</dbReference>
<keyword evidence="3" id="KW-0548">Nucleotidyltransferase</keyword>
<comment type="similarity">
    <text evidence="1">Belongs to the DNA polymerase type-Y family.</text>
</comment>
<dbReference type="GO" id="GO:0005829">
    <property type="term" value="C:cytosol"/>
    <property type="evidence" value="ECO:0007669"/>
    <property type="project" value="TreeGrafter"/>
</dbReference>